<dbReference type="RefSeq" id="XP_004259221.1">
    <property type="nucleotide sequence ID" value="XM_004259173.1"/>
</dbReference>
<dbReference type="InterPro" id="IPR012334">
    <property type="entry name" value="Pectin_lyas_fold"/>
</dbReference>
<sequence length="461" mass="53217">MGSDLNSGDSKIHPFESLQKATLSIISSEVIKPVTIYIKSGYYPLINNSIEITKWTFKNSTILRPLTLTKYPNEDPPVITGGVKIPISSFRSLNSETDKEQYEKIQSSKKYIKVCDLDKLYDRIDLGIFEANSNAEIYVDDKRFCVARYLNYECTDTSHQTEQIYILPPTDTLVQLTPNVTGYYILRKEILCGNETTFKSEQSVNGKYYYLYKNDSNYWTLSTHFDCGVPTQNDGAYFTVKRTVMAGEVKAVQESGAKGNPMLQQPNYIYRGNMWTAYAPEKMGKTFYYANDKLDEYAKYDSVWMRGYWLIFSQDQAVKGKIDKNKRTLTIDRALGGSDYVGMTSGMPFYIYNLIEELDEEGEYSIIYEIKKLYIYLPATVNKMWISQTTSLFINVHTFNNLTIQNIIFEYTRKNMISFYLSNNILVKNCTFRHSGLMGISFSGNYSTITHNIFTTWEQRV</sequence>
<dbReference type="SUPFAM" id="SSF51126">
    <property type="entry name" value="Pectin lyase-like"/>
    <property type="match status" value="1"/>
</dbReference>
<dbReference type="GeneID" id="14891428"/>
<proteinExistence type="predicted"/>
<protein>
    <recommendedName>
        <fullName evidence="3">Right handed beta helix domain-containing protein</fullName>
    </recommendedName>
</protein>
<accession>A0A0A1UET9</accession>
<name>A0A0A1UET9_ENTIV</name>
<dbReference type="EMBL" id="KB206368">
    <property type="protein sequence ID" value="ELP92450.1"/>
    <property type="molecule type" value="Genomic_DNA"/>
</dbReference>
<evidence type="ECO:0000313" key="1">
    <source>
        <dbReference type="EMBL" id="ELP92450.1"/>
    </source>
</evidence>
<reference evidence="1 2" key="1">
    <citation type="submission" date="2012-10" db="EMBL/GenBank/DDBJ databases">
        <authorList>
            <person name="Zafar N."/>
            <person name="Inman J."/>
            <person name="Hall N."/>
            <person name="Lorenzi H."/>
            <person name="Caler E."/>
        </authorList>
    </citation>
    <scope>NUCLEOTIDE SEQUENCE [LARGE SCALE GENOMIC DNA]</scope>
    <source>
        <strain evidence="1 2">IP1</strain>
    </source>
</reference>
<organism evidence="1 2">
    <name type="scientific">Entamoeba invadens IP1</name>
    <dbReference type="NCBI Taxonomy" id="370355"/>
    <lineage>
        <taxon>Eukaryota</taxon>
        <taxon>Amoebozoa</taxon>
        <taxon>Evosea</taxon>
        <taxon>Archamoebae</taxon>
        <taxon>Mastigamoebida</taxon>
        <taxon>Entamoebidae</taxon>
        <taxon>Entamoeba</taxon>
    </lineage>
</organism>
<dbReference type="InterPro" id="IPR011050">
    <property type="entry name" value="Pectin_lyase_fold/virulence"/>
</dbReference>
<dbReference type="PANTHER" id="PTHR36453">
    <property type="entry name" value="SECRETED PROTEIN-RELATED"/>
    <property type="match status" value="1"/>
</dbReference>
<dbReference type="AlphaFoldDB" id="A0A0A1UET9"/>
<dbReference type="PANTHER" id="PTHR36453:SF1">
    <property type="entry name" value="RIGHT HANDED BETA HELIX DOMAIN-CONTAINING PROTEIN"/>
    <property type="match status" value="1"/>
</dbReference>
<gene>
    <name evidence="1" type="ORF">EIN_523280</name>
</gene>
<dbReference type="Proteomes" id="UP000014680">
    <property type="component" value="Unassembled WGS sequence"/>
</dbReference>
<dbReference type="KEGG" id="eiv:EIN_523280"/>
<keyword evidence="2" id="KW-1185">Reference proteome</keyword>
<dbReference type="Gene3D" id="2.160.20.10">
    <property type="entry name" value="Single-stranded right-handed beta-helix, Pectin lyase-like"/>
    <property type="match status" value="2"/>
</dbReference>
<evidence type="ECO:0000313" key="2">
    <source>
        <dbReference type="Proteomes" id="UP000014680"/>
    </source>
</evidence>
<evidence type="ECO:0008006" key="3">
    <source>
        <dbReference type="Google" id="ProtNLM"/>
    </source>
</evidence>
<dbReference type="VEuPathDB" id="AmoebaDB:EIN_523280"/>